<proteinExistence type="inferred from homology"/>
<dbReference type="Gene3D" id="1.10.150.130">
    <property type="match status" value="1"/>
</dbReference>
<organism evidence="8 9">
    <name type="scientific">Candidatus Scalindua rubra</name>
    <dbReference type="NCBI Taxonomy" id="1872076"/>
    <lineage>
        <taxon>Bacteria</taxon>
        <taxon>Pseudomonadati</taxon>
        <taxon>Planctomycetota</taxon>
        <taxon>Candidatus Brocadiia</taxon>
        <taxon>Candidatus Brocadiales</taxon>
        <taxon>Candidatus Scalinduaceae</taxon>
        <taxon>Candidatus Scalindua</taxon>
    </lineage>
</organism>
<dbReference type="GO" id="GO:0003677">
    <property type="term" value="F:DNA binding"/>
    <property type="evidence" value="ECO:0007669"/>
    <property type="project" value="UniProtKB-UniRule"/>
</dbReference>
<reference evidence="8 9" key="1">
    <citation type="submission" date="2016-07" db="EMBL/GenBank/DDBJ databases">
        <title>Draft genome of Scalindua rubra, obtained from a brine-seawater interface in the Red Sea, sheds light on salt adaptation in anammox bacteria.</title>
        <authorList>
            <person name="Speth D.R."/>
            <person name="Lagkouvardos I."/>
            <person name="Wang Y."/>
            <person name="Qian P.-Y."/>
            <person name="Dutilh B.E."/>
            <person name="Jetten M.S."/>
        </authorList>
    </citation>
    <scope>NUCLEOTIDE SEQUENCE [LARGE SCALE GENOMIC DNA]</scope>
    <source>
        <strain evidence="8">BSI-1</strain>
    </source>
</reference>
<dbReference type="InterPro" id="IPR013762">
    <property type="entry name" value="Integrase-like_cat_sf"/>
</dbReference>
<dbReference type="GO" id="GO:0015074">
    <property type="term" value="P:DNA integration"/>
    <property type="evidence" value="ECO:0007669"/>
    <property type="project" value="UniProtKB-KW"/>
</dbReference>
<dbReference type="InterPro" id="IPR011010">
    <property type="entry name" value="DNA_brk_join_enz"/>
</dbReference>
<keyword evidence="2" id="KW-0229">DNA integration</keyword>
<feature type="domain" description="Core-binding (CB)" evidence="7">
    <location>
        <begin position="85"/>
        <end position="176"/>
    </location>
</feature>
<dbReference type="Proteomes" id="UP000094056">
    <property type="component" value="Unassembled WGS sequence"/>
</dbReference>
<sequence>MLLNFKDHIIQKSLVKDKYVPFYLKWISDCYSFFNEPDSRILNLEQRNQFLKYLSKTHEDWQVKQADNALRLYIYFLSSLQKNTPGNSPIIENEWNLLETKARNVLRLKHRSYSTEKTYISWLRTFSRFVNWKKPSELTGMEIQNFLSSLAVERRVSSSTQNQALNALVFFYRYVLDKVIGDDELNSVRAVYKRRLPVVLTVKEVDSLFDRMSGICRLMAKLIYGCGLRLNECLSLRIKDVDIEQGILIVRSGKGDKDRRTVLPESLKNDLIAHISDVKTLYDQDREKYISAVYLPGALDRKYPNAGKEWGWFWVFPSQSLSVDPRTHTVRRHHIHPASLQKAFKAAVTETGITKQASVHTLRHSFATHLLENGYDIRTIQELLGHRNLQTTMIYTHVASKNILGVKSPLDK</sequence>
<dbReference type="PROSITE" id="PS51900">
    <property type="entry name" value="CB"/>
    <property type="match status" value="1"/>
</dbReference>
<evidence type="ECO:0000256" key="1">
    <source>
        <dbReference type="ARBA" id="ARBA00008857"/>
    </source>
</evidence>
<dbReference type="GO" id="GO:0006310">
    <property type="term" value="P:DNA recombination"/>
    <property type="evidence" value="ECO:0007669"/>
    <property type="project" value="UniProtKB-KW"/>
</dbReference>
<evidence type="ECO:0000256" key="3">
    <source>
        <dbReference type="ARBA" id="ARBA00023125"/>
    </source>
</evidence>
<evidence type="ECO:0000256" key="5">
    <source>
        <dbReference type="PROSITE-ProRule" id="PRU01248"/>
    </source>
</evidence>
<dbReference type="InterPro" id="IPR050090">
    <property type="entry name" value="Tyrosine_recombinase_XerCD"/>
</dbReference>
<dbReference type="PROSITE" id="PS51898">
    <property type="entry name" value="TYR_RECOMBINASE"/>
    <property type="match status" value="1"/>
</dbReference>
<evidence type="ECO:0000313" key="8">
    <source>
        <dbReference type="EMBL" id="ODS32290.1"/>
    </source>
</evidence>
<accession>A0A1E3X9J6</accession>
<dbReference type="EMBL" id="MAYW01000069">
    <property type="protein sequence ID" value="ODS32290.1"/>
    <property type="molecule type" value="Genomic_DNA"/>
</dbReference>
<dbReference type="PATRIC" id="fig|1872076.5.peg.3063"/>
<dbReference type="InterPro" id="IPR044068">
    <property type="entry name" value="CB"/>
</dbReference>
<dbReference type="PANTHER" id="PTHR30349:SF64">
    <property type="entry name" value="PROPHAGE INTEGRASE INTD-RELATED"/>
    <property type="match status" value="1"/>
</dbReference>
<dbReference type="SUPFAM" id="SSF56349">
    <property type="entry name" value="DNA breaking-rejoining enzymes"/>
    <property type="match status" value="1"/>
</dbReference>
<dbReference type="CDD" id="cd01193">
    <property type="entry name" value="INT_IntI_C"/>
    <property type="match status" value="1"/>
</dbReference>
<feature type="domain" description="Tyr recombinase" evidence="6">
    <location>
        <begin position="195"/>
        <end position="408"/>
    </location>
</feature>
<dbReference type="InterPro" id="IPR004107">
    <property type="entry name" value="Integrase_SAM-like_N"/>
</dbReference>
<evidence type="ECO:0000259" key="6">
    <source>
        <dbReference type="PROSITE" id="PS51898"/>
    </source>
</evidence>
<name>A0A1E3X9J6_9BACT</name>
<dbReference type="AlphaFoldDB" id="A0A1E3X9J6"/>
<dbReference type="InterPro" id="IPR010998">
    <property type="entry name" value="Integrase_recombinase_N"/>
</dbReference>
<comment type="caution">
    <text evidence="8">The sequence shown here is derived from an EMBL/GenBank/DDBJ whole genome shotgun (WGS) entry which is preliminary data.</text>
</comment>
<dbReference type="Gene3D" id="1.10.443.10">
    <property type="entry name" value="Intergrase catalytic core"/>
    <property type="match status" value="1"/>
</dbReference>
<keyword evidence="4" id="KW-0233">DNA recombination</keyword>
<dbReference type="InterPro" id="IPR011946">
    <property type="entry name" value="Integrase_integron-type"/>
</dbReference>
<evidence type="ECO:0000313" key="9">
    <source>
        <dbReference type="Proteomes" id="UP000094056"/>
    </source>
</evidence>
<gene>
    <name evidence="8" type="ORF">SCARUB_02592</name>
</gene>
<evidence type="ECO:0000259" key="7">
    <source>
        <dbReference type="PROSITE" id="PS51900"/>
    </source>
</evidence>
<dbReference type="InterPro" id="IPR002104">
    <property type="entry name" value="Integrase_catalytic"/>
</dbReference>
<dbReference type="Pfam" id="PF13495">
    <property type="entry name" value="Phage_int_SAM_4"/>
    <property type="match status" value="1"/>
</dbReference>
<dbReference type="NCBIfam" id="TIGR02249">
    <property type="entry name" value="integrase_gron"/>
    <property type="match status" value="1"/>
</dbReference>
<keyword evidence="3 5" id="KW-0238">DNA-binding</keyword>
<dbReference type="Pfam" id="PF00589">
    <property type="entry name" value="Phage_integrase"/>
    <property type="match status" value="1"/>
</dbReference>
<comment type="similarity">
    <text evidence="1">Belongs to the 'phage' integrase family.</text>
</comment>
<evidence type="ECO:0000256" key="2">
    <source>
        <dbReference type="ARBA" id="ARBA00022908"/>
    </source>
</evidence>
<evidence type="ECO:0000256" key="4">
    <source>
        <dbReference type="ARBA" id="ARBA00023172"/>
    </source>
</evidence>
<protein>
    <submittedName>
        <fullName evidence="8">Transcription regulator</fullName>
    </submittedName>
</protein>
<dbReference type="PANTHER" id="PTHR30349">
    <property type="entry name" value="PHAGE INTEGRASE-RELATED"/>
    <property type="match status" value="1"/>
</dbReference>